<protein>
    <submittedName>
        <fullName evidence="8">Putative TEGT family carrier/transport protein</fullName>
    </submittedName>
</protein>
<evidence type="ECO:0000256" key="2">
    <source>
        <dbReference type="ARBA" id="ARBA00010350"/>
    </source>
</evidence>
<dbReference type="AlphaFoldDB" id="A0A2K8KV76"/>
<dbReference type="InterPro" id="IPR006214">
    <property type="entry name" value="Bax_inhibitor_1-related"/>
</dbReference>
<dbReference type="Proteomes" id="UP000229757">
    <property type="component" value="Chromosome"/>
</dbReference>
<comment type="subcellular location">
    <subcellularLocation>
        <location evidence="1">Cell membrane</location>
        <topology evidence="1">Multi-pass membrane protein</topology>
    </subcellularLocation>
</comment>
<sequence length="223" mass="23784">MAQYDQIATARPESALATNKVLRNTYMLLSMTLLFSAATALISMAMGLPQGASMIMSLAAIGIVWFVLPRTYNSSMGIVWTFVFAGLLGAGLGPMLNHYLAMANGPSIVAQALGGTAIVTFGLSFYAVTTKKDFSFLGGFLMVGMIVMVVAMIANIFFAIPAMSIAISGGVVLLMSLMILFDTSRIVNGGETNYIRATVSLYLDIYNLFVHLLVLVGFLSSDD</sequence>
<gene>
    <name evidence="8" type="ORF">REIFOR_01601</name>
</gene>
<dbReference type="KEGG" id="rfo:REIFOR_01601"/>
<evidence type="ECO:0000256" key="5">
    <source>
        <dbReference type="ARBA" id="ARBA00022989"/>
    </source>
</evidence>
<keyword evidence="3" id="KW-1003">Cell membrane</keyword>
<accession>A0A2K8KV76</accession>
<keyword evidence="9" id="KW-1185">Reference proteome</keyword>
<feature type="transmembrane region" description="Helical" evidence="7">
    <location>
        <begin position="108"/>
        <end position="127"/>
    </location>
</feature>
<evidence type="ECO:0000313" key="9">
    <source>
        <dbReference type="Proteomes" id="UP000229757"/>
    </source>
</evidence>
<keyword evidence="5 7" id="KW-1133">Transmembrane helix</keyword>
<evidence type="ECO:0000256" key="3">
    <source>
        <dbReference type="ARBA" id="ARBA00022475"/>
    </source>
</evidence>
<dbReference type="PANTHER" id="PTHR23291:SF115">
    <property type="entry name" value="MODULATOR OF FTSH PROTEASE YCCA"/>
    <property type="match status" value="1"/>
</dbReference>
<feature type="transmembrane region" description="Helical" evidence="7">
    <location>
        <begin position="160"/>
        <end position="181"/>
    </location>
</feature>
<comment type="similarity">
    <text evidence="2 7">Belongs to the BI1 family.</text>
</comment>
<evidence type="ECO:0000256" key="6">
    <source>
        <dbReference type="ARBA" id="ARBA00023136"/>
    </source>
</evidence>
<dbReference type="PANTHER" id="PTHR23291">
    <property type="entry name" value="BAX INHIBITOR-RELATED"/>
    <property type="match status" value="1"/>
</dbReference>
<organism evidence="8 9">
    <name type="scientific">Reinekea forsetii</name>
    <dbReference type="NCBI Taxonomy" id="1336806"/>
    <lineage>
        <taxon>Bacteria</taxon>
        <taxon>Pseudomonadati</taxon>
        <taxon>Pseudomonadota</taxon>
        <taxon>Gammaproteobacteria</taxon>
        <taxon>Oceanospirillales</taxon>
        <taxon>Saccharospirillaceae</taxon>
        <taxon>Reinekea</taxon>
    </lineage>
</organism>
<dbReference type="CDD" id="cd10433">
    <property type="entry name" value="YccA_like"/>
    <property type="match status" value="1"/>
</dbReference>
<reference evidence="8 9" key="1">
    <citation type="journal article" date="2017" name="Environ. Microbiol.">
        <title>Genomic and physiological analyses of 'Reinekea forsetii' reveal a versatile opportunistic lifestyle during spring algae blooms.</title>
        <authorList>
            <person name="Avci B."/>
            <person name="Hahnke R.L."/>
            <person name="Chafee M."/>
            <person name="Fischer T."/>
            <person name="Gruber-Vodicka H."/>
            <person name="Tegetmeyer H.E."/>
            <person name="Harder J."/>
            <person name="Fuchs B.M."/>
            <person name="Amann R.I."/>
            <person name="Teeling H."/>
        </authorList>
    </citation>
    <scope>NUCLEOTIDE SEQUENCE [LARGE SCALE GENOMIC DNA]</scope>
    <source>
        <strain evidence="8 9">Hel1_31_D35</strain>
    </source>
</reference>
<feature type="transmembrane region" description="Helical" evidence="7">
    <location>
        <begin position="201"/>
        <end position="220"/>
    </location>
</feature>
<evidence type="ECO:0000256" key="1">
    <source>
        <dbReference type="ARBA" id="ARBA00004651"/>
    </source>
</evidence>
<evidence type="ECO:0000313" key="8">
    <source>
        <dbReference type="EMBL" id="ATX76746.1"/>
    </source>
</evidence>
<proteinExistence type="inferred from homology"/>
<dbReference type="EMBL" id="CP011797">
    <property type="protein sequence ID" value="ATX76746.1"/>
    <property type="molecule type" value="Genomic_DNA"/>
</dbReference>
<dbReference type="Pfam" id="PF01027">
    <property type="entry name" value="Bax1-I"/>
    <property type="match status" value="1"/>
</dbReference>
<name>A0A2K8KV76_9GAMM</name>
<feature type="transmembrane region" description="Helical" evidence="7">
    <location>
        <begin position="134"/>
        <end position="154"/>
    </location>
</feature>
<feature type="transmembrane region" description="Helical" evidence="7">
    <location>
        <begin position="51"/>
        <end position="68"/>
    </location>
</feature>
<evidence type="ECO:0000256" key="7">
    <source>
        <dbReference type="RuleBase" id="RU004379"/>
    </source>
</evidence>
<keyword evidence="4 7" id="KW-0812">Transmembrane</keyword>
<evidence type="ECO:0000256" key="4">
    <source>
        <dbReference type="ARBA" id="ARBA00022692"/>
    </source>
</evidence>
<dbReference type="OrthoDB" id="9813298at2"/>
<dbReference type="GO" id="GO:0005886">
    <property type="term" value="C:plasma membrane"/>
    <property type="evidence" value="ECO:0007669"/>
    <property type="project" value="UniProtKB-SubCell"/>
</dbReference>
<keyword evidence="6 7" id="KW-0472">Membrane</keyword>
<feature type="transmembrane region" description="Helical" evidence="7">
    <location>
        <begin position="77"/>
        <end position="96"/>
    </location>
</feature>
<feature type="transmembrane region" description="Helical" evidence="7">
    <location>
        <begin position="26"/>
        <end position="45"/>
    </location>
</feature>
<dbReference type="RefSeq" id="WP_100257061.1">
    <property type="nucleotide sequence ID" value="NZ_CP011797.1"/>
</dbReference>